<organism evidence="7 8">
    <name type="scientific">Galerina marginata (strain CBS 339.88)</name>
    <dbReference type="NCBI Taxonomy" id="685588"/>
    <lineage>
        <taxon>Eukaryota</taxon>
        <taxon>Fungi</taxon>
        <taxon>Dikarya</taxon>
        <taxon>Basidiomycota</taxon>
        <taxon>Agaricomycotina</taxon>
        <taxon>Agaricomycetes</taxon>
        <taxon>Agaricomycetidae</taxon>
        <taxon>Agaricales</taxon>
        <taxon>Agaricineae</taxon>
        <taxon>Strophariaceae</taxon>
        <taxon>Galerina</taxon>
    </lineage>
</organism>
<evidence type="ECO:0000256" key="2">
    <source>
        <dbReference type="ARBA" id="ARBA00022598"/>
    </source>
</evidence>
<dbReference type="Gene3D" id="3.10.20.70">
    <property type="entry name" value="Glutamine synthetase, N-terminal domain"/>
    <property type="match status" value="1"/>
</dbReference>
<feature type="region of interest" description="Disordered" evidence="5">
    <location>
        <begin position="272"/>
        <end position="296"/>
    </location>
</feature>
<reference evidence="8" key="1">
    <citation type="journal article" date="2014" name="Proc. Natl. Acad. Sci. U.S.A.">
        <title>Extensive sampling of basidiomycete genomes demonstrates inadequacy of the white-rot/brown-rot paradigm for wood decay fungi.</title>
        <authorList>
            <person name="Riley R."/>
            <person name="Salamov A.A."/>
            <person name="Brown D.W."/>
            <person name="Nagy L.G."/>
            <person name="Floudas D."/>
            <person name="Held B.W."/>
            <person name="Levasseur A."/>
            <person name="Lombard V."/>
            <person name="Morin E."/>
            <person name="Otillar R."/>
            <person name="Lindquist E.A."/>
            <person name="Sun H."/>
            <person name="LaButti K.M."/>
            <person name="Schmutz J."/>
            <person name="Jabbour D."/>
            <person name="Luo H."/>
            <person name="Baker S.E."/>
            <person name="Pisabarro A.G."/>
            <person name="Walton J.D."/>
            <person name="Blanchette R.A."/>
            <person name="Henrissat B."/>
            <person name="Martin F."/>
            <person name="Cullen D."/>
            <person name="Hibbett D.S."/>
            <person name="Grigoriev I.V."/>
        </authorList>
    </citation>
    <scope>NUCLEOTIDE SEQUENCE [LARGE SCALE GENOMIC DNA]</scope>
    <source>
        <strain evidence="8">CBS 339.88</strain>
    </source>
</reference>
<dbReference type="InterPro" id="IPR008146">
    <property type="entry name" value="Gln_synth_cat_dom"/>
</dbReference>
<evidence type="ECO:0000313" key="8">
    <source>
        <dbReference type="Proteomes" id="UP000027222"/>
    </source>
</evidence>
<evidence type="ECO:0000256" key="3">
    <source>
        <dbReference type="PROSITE-ProRule" id="PRU01331"/>
    </source>
</evidence>
<protein>
    <recommendedName>
        <fullName evidence="1">Glutamine synthetase</fullName>
    </recommendedName>
</protein>
<dbReference type="EMBL" id="KL142372">
    <property type="protein sequence ID" value="KDR79931.1"/>
    <property type="molecule type" value="Genomic_DNA"/>
</dbReference>
<dbReference type="OrthoDB" id="3364440at2759"/>
<dbReference type="GO" id="GO:0004356">
    <property type="term" value="F:glutamine synthetase activity"/>
    <property type="evidence" value="ECO:0007669"/>
    <property type="project" value="InterPro"/>
</dbReference>
<dbReference type="SMART" id="SM01230">
    <property type="entry name" value="Gln-synt_C"/>
    <property type="match status" value="1"/>
</dbReference>
<comment type="similarity">
    <text evidence="3 4">Belongs to the glutamine synthetase family.</text>
</comment>
<evidence type="ECO:0000256" key="4">
    <source>
        <dbReference type="RuleBase" id="RU000384"/>
    </source>
</evidence>
<evidence type="ECO:0000313" key="7">
    <source>
        <dbReference type="EMBL" id="KDR79931.1"/>
    </source>
</evidence>
<dbReference type="PROSITE" id="PS51987">
    <property type="entry name" value="GS_CATALYTIC"/>
    <property type="match status" value="1"/>
</dbReference>
<gene>
    <name evidence="7" type="ORF">GALMADRAFT_242063</name>
</gene>
<feature type="domain" description="GS catalytic" evidence="6">
    <location>
        <begin position="139"/>
        <end position="480"/>
    </location>
</feature>
<accession>A0A067TA00</accession>
<keyword evidence="2" id="KW-0436">Ligase</keyword>
<feature type="compositionally biased region" description="Low complexity" evidence="5">
    <location>
        <begin position="272"/>
        <end position="285"/>
    </location>
</feature>
<dbReference type="Gene3D" id="3.30.590.10">
    <property type="entry name" value="Glutamine synthetase/guanido kinase, catalytic domain"/>
    <property type="match status" value="1"/>
</dbReference>
<proteinExistence type="inferred from homology"/>
<dbReference type="Proteomes" id="UP000027222">
    <property type="component" value="Unassembled WGS sequence"/>
</dbReference>
<evidence type="ECO:0000256" key="1">
    <source>
        <dbReference type="ARBA" id="ARBA00021364"/>
    </source>
</evidence>
<dbReference type="STRING" id="685588.A0A067TA00"/>
<name>A0A067TA00_GALM3</name>
<dbReference type="Pfam" id="PF00120">
    <property type="entry name" value="Gln-synt_C"/>
    <property type="match status" value="1"/>
</dbReference>
<dbReference type="HOGENOM" id="CLU_017290_6_1_1"/>
<dbReference type="PANTHER" id="PTHR43785:SF2">
    <property type="entry name" value="TYPE-1 GLUTAMINE SYNTHETASE 1"/>
    <property type="match status" value="1"/>
</dbReference>
<dbReference type="InterPro" id="IPR014746">
    <property type="entry name" value="Gln_synth/guanido_kin_cat_dom"/>
</dbReference>
<dbReference type="GO" id="GO:0006542">
    <property type="term" value="P:glutamine biosynthetic process"/>
    <property type="evidence" value="ECO:0007669"/>
    <property type="project" value="InterPro"/>
</dbReference>
<evidence type="ECO:0000259" key="6">
    <source>
        <dbReference type="PROSITE" id="PS51987"/>
    </source>
</evidence>
<dbReference type="SUPFAM" id="SSF55931">
    <property type="entry name" value="Glutamine synthetase/guanido kinase"/>
    <property type="match status" value="1"/>
</dbReference>
<dbReference type="InterPro" id="IPR036651">
    <property type="entry name" value="Gln_synt_N_sf"/>
</dbReference>
<dbReference type="PANTHER" id="PTHR43785">
    <property type="entry name" value="GAMMA-GLUTAMYLPUTRESCINE SYNTHETASE"/>
    <property type="match status" value="1"/>
</dbReference>
<evidence type="ECO:0000256" key="5">
    <source>
        <dbReference type="SAM" id="MobiDB-lite"/>
    </source>
</evidence>
<sequence>MATIHDIAVEYKASDLGLTDLGVISPSDLKTAGIGFIRLQWVDLTNTIRFRIMPLSYFQKLLAVKRGGINLAKANFGLVNLSLTPGFFAMGEYLYVPDIRTLRICPYEPGHASLMGWFQEKAPVQTPSGSPSVAVDLCPRTILKNIVDRAEQESQVKFLVGFESEFVLLKSSRPIQPIGIHAFSTSESLRSGDIATKVMNEIAKAVQLSGIELQLYHGEAAPGQYEVVTGPLPPLESADALIHTREIIYNTAALHGLRATFAPRIHMTSTGSSAHAHISVHSSSPSSPPKTPENMSPLEQSFLAGLMAHLPALPAITLPTSASYKRVGDGVWSGGTYVCWGTENREAPVRLTNPASPASRRFELRFVDGTANPYLALAGIVGAGHAGIRAQSRLGVRDCPGPKSAAEMTEEERRGLGIVKRMPLSWKEGRENILADEEVVGIFGMGMLEKYLSVQKTLDDYLHAEGLDDAGRLQRVVEFY</sequence>
<keyword evidence="8" id="KW-1185">Reference proteome</keyword>
<dbReference type="AlphaFoldDB" id="A0A067TA00"/>